<dbReference type="InterPro" id="IPR002734">
    <property type="entry name" value="RibDG_C"/>
</dbReference>
<evidence type="ECO:0000313" key="17">
    <source>
        <dbReference type="Proteomes" id="UP001310386"/>
    </source>
</evidence>
<evidence type="ECO:0000256" key="2">
    <source>
        <dbReference type="ARBA" id="ARBA00004882"/>
    </source>
</evidence>
<dbReference type="EC" id="3.5.4.26" evidence="14"/>
<evidence type="ECO:0000256" key="7">
    <source>
        <dbReference type="ARBA" id="ARBA00022723"/>
    </source>
</evidence>
<comment type="similarity">
    <text evidence="4 14">In the N-terminal section; belongs to the cytidine and deoxycytidylate deaminase family.</text>
</comment>
<keyword evidence="10 14" id="KW-0560">Oxidoreductase</keyword>
<evidence type="ECO:0000256" key="14">
    <source>
        <dbReference type="PIRNR" id="PIRNR006769"/>
    </source>
</evidence>
<comment type="catalytic activity">
    <reaction evidence="12 14">
        <text>5-amino-6-(5-phospho-D-ribitylamino)uracil + NADP(+) = 5-amino-6-(5-phospho-D-ribosylamino)uracil + NADPH + H(+)</text>
        <dbReference type="Rhea" id="RHEA:17845"/>
        <dbReference type="ChEBI" id="CHEBI:15378"/>
        <dbReference type="ChEBI" id="CHEBI:57783"/>
        <dbReference type="ChEBI" id="CHEBI:58349"/>
        <dbReference type="ChEBI" id="CHEBI:58421"/>
        <dbReference type="ChEBI" id="CHEBI:58453"/>
        <dbReference type="EC" id="1.1.1.193"/>
    </reaction>
</comment>
<keyword evidence="11" id="KW-0511">Multifunctional enzyme</keyword>
<keyword evidence="6 14" id="KW-0686">Riboflavin biosynthesis</keyword>
<dbReference type="PANTHER" id="PTHR38011:SF7">
    <property type="entry name" value="2,5-DIAMINO-6-RIBOSYLAMINO-4(3H)-PYRIMIDINONE 5'-PHOSPHATE REDUCTASE"/>
    <property type="match status" value="1"/>
</dbReference>
<dbReference type="EMBL" id="JAYJLD010000022">
    <property type="protein sequence ID" value="MEB3102768.1"/>
    <property type="molecule type" value="Genomic_DNA"/>
</dbReference>
<dbReference type="CDD" id="cd01284">
    <property type="entry name" value="Riboflavin_deaminase-reductase"/>
    <property type="match status" value="1"/>
</dbReference>
<evidence type="ECO:0000256" key="10">
    <source>
        <dbReference type="ARBA" id="ARBA00023002"/>
    </source>
</evidence>
<proteinExistence type="inferred from homology"/>
<dbReference type="Proteomes" id="UP001310386">
    <property type="component" value="Unassembled WGS sequence"/>
</dbReference>
<evidence type="ECO:0000256" key="11">
    <source>
        <dbReference type="ARBA" id="ARBA00023268"/>
    </source>
</evidence>
<sequence length="377" mass="40822">MQAINDETYMRLALQMAEQVQGQTGINPAVGCVIVKDGRIVGLGAHLKRGEPHAEVHALNMAGAHAAGSTVYVTLEPCSHYGLTPPCSDRLIAEKVRRVVIAAVDPNPRVSGSGVRRLRENGLEVETGLLEKEADALNEAFRKHILTGLPFVSMKTASTLDGRIASRTGDSRWITNESAREFVHVLRHKHQAVMVGVNTVLADNPKLTTRLSVPGLNPIRIVADSRLQTPETAEVLADPQAKTILLATAAAPEDKRRRLEELGAEVLVCGDGEKVDLRAAMRLLGQKEIGSILLEGGGRLNGAMLEAGLVDKVYLFFAPKIIGGFAAPSNIAFSGFERMADAIRLEEVRYEQFGDNFCVIGRPRYADAGDEDYGEEE</sequence>
<evidence type="ECO:0000256" key="1">
    <source>
        <dbReference type="ARBA" id="ARBA00002151"/>
    </source>
</evidence>
<dbReference type="InterPro" id="IPR024072">
    <property type="entry name" value="DHFR-like_dom_sf"/>
</dbReference>
<dbReference type="InterPro" id="IPR002125">
    <property type="entry name" value="CMP_dCMP_dom"/>
</dbReference>
<dbReference type="PIRSF" id="PIRSF006769">
    <property type="entry name" value="RibD"/>
    <property type="match status" value="1"/>
</dbReference>
<keyword evidence="7 14" id="KW-0479">Metal-binding</keyword>
<evidence type="ECO:0000256" key="9">
    <source>
        <dbReference type="ARBA" id="ARBA00022857"/>
    </source>
</evidence>
<dbReference type="PROSITE" id="PS00903">
    <property type="entry name" value="CYT_DCMP_DEAMINASES_1"/>
    <property type="match status" value="1"/>
</dbReference>
<evidence type="ECO:0000256" key="13">
    <source>
        <dbReference type="ARBA" id="ARBA00049886"/>
    </source>
</evidence>
<protein>
    <recommendedName>
        <fullName evidence="14">Riboflavin biosynthesis protein RibD</fullName>
    </recommendedName>
    <domain>
        <recommendedName>
            <fullName evidence="14">Diaminohydroxyphosphoribosylaminopyrimidine deaminase</fullName>
            <shortName evidence="14">DRAP deaminase</shortName>
            <ecNumber evidence="14">3.5.4.26</ecNumber>
        </recommendedName>
        <alternativeName>
            <fullName evidence="14">Riboflavin-specific deaminase</fullName>
        </alternativeName>
    </domain>
    <domain>
        <recommendedName>
            <fullName evidence="14">5-amino-6-(5-phosphoribosylamino)uracil reductase</fullName>
            <ecNumber evidence="14">1.1.1.193</ecNumber>
        </recommendedName>
        <alternativeName>
            <fullName evidence="14">HTP reductase</fullName>
        </alternativeName>
    </domain>
</protein>
<evidence type="ECO:0000256" key="6">
    <source>
        <dbReference type="ARBA" id="ARBA00022619"/>
    </source>
</evidence>
<evidence type="ECO:0000256" key="4">
    <source>
        <dbReference type="ARBA" id="ARBA00005259"/>
    </source>
</evidence>
<organism evidence="16 17">
    <name type="scientific">Ferviditalea candida</name>
    <dbReference type="NCBI Taxonomy" id="3108399"/>
    <lineage>
        <taxon>Bacteria</taxon>
        <taxon>Bacillati</taxon>
        <taxon>Bacillota</taxon>
        <taxon>Bacilli</taxon>
        <taxon>Bacillales</taxon>
        <taxon>Paenibacillaceae</taxon>
        <taxon>Ferviditalea</taxon>
    </lineage>
</organism>
<evidence type="ECO:0000256" key="5">
    <source>
        <dbReference type="ARBA" id="ARBA00007417"/>
    </source>
</evidence>
<comment type="similarity">
    <text evidence="5 14">In the C-terminal section; belongs to the HTP reductase family.</text>
</comment>
<dbReference type="Pfam" id="PF01872">
    <property type="entry name" value="RibD_C"/>
    <property type="match status" value="1"/>
</dbReference>
<comment type="caution">
    <text evidence="16">The sequence shown here is derived from an EMBL/GenBank/DDBJ whole genome shotgun (WGS) entry which is preliminary data.</text>
</comment>
<comment type="pathway">
    <text evidence="2 14">Cofactor biosynthesis; riboflavin biosynthesis; 5-amino-6-(D-ribitylamino)uracil from GTP: step 2/4.</text>
</comment>
<accession>A0ABU5ZKP9</accession>
<feature type="domain" description="CMP/dCMP-type deaminase" evidence="15">
    <location>
        <begin position="4"/>
        <end position="126"/>
    </location>
</feature>
<dbReference type="InterPro" id="IPR004794">
    <property type="entry name" value="Eubact_RibD"/>
</dbReference>
<keyword evidence="14 16" id="KW-0378">Hydrolase</keyword>
<comment type="pathway">
    <text evidence="3 14">Cofactor biosynthesis; riboflavin biosynthesis; 5-amino-6-(D-ribitylamino)uracil from GTP: step 3/4.</text>
</comment>
<dbReference type="SUPFAM" id="SSF53927">
    <property type="entry name" value="Cytidine deaminase-like"/>
    <property type="match status" value="1"/>
</dbReference>
<dbReference type="InterPro" id="IPR016192">
    <property type="entry name" value="APOBEC/CMP_deaminase_Zn-bd"/>
</dbReference>
<comment type="function">
    <text evidence="1 14">Converts 2,5-diamino-6-(ribosylamino)-4(3h)-pyrimidinone 5'-phosphate into 5-amino-6-(ribosylamino)-2,4(1h,3h)-pyrimidinedione 5'-phosphate.</text>
</comment>
<dbReference type="EC" id="1.1.1.193" evidence="14"/>
<dbReference type="Gene3D" id="3.40.430.10">
    <property type="entry name" value="Dihydrofolate Reductase, subunit A"/>
    <property type="match status" value="1"/>
</dbReference>
<dbReference type="PROSITE" id="PS51747">
    <property type="entry name" value="CYT_DCMP_DEAMINASES_2"/>
    <property type="match status" value="1"/>
</dbReference>
<dbReference type="InterPro" id="IPR050765">
    <property type="entry name" value="Riboflavin_Biosynth_HTPR"/>
</dbReference>
<reference evidence="16" key="1">
    <citation type="submission" date="2023-12" db="EMBL/GenBank/DDBJ databases">
        <title>Fervidustalea candida gen. nov., sp. nov., a novel member of the family Paenibacillaceae isolated from a geothermal area.</title>
        <authorList>
            <person name="Li W.-J."/>
            <person name="Jiao J.-Y."/>
            <person name="Chen Y."/>
        </authorList>
    </citation>
    <scope>NUCLEOTIDE SEQUENCE</scope>
    <source>
        <strain evidence="16">SYSU GA230002</strain>
    </source>
</reference>
<name>A0ABU5ZKP9_9BACL</name>
<dbReference type="InterPro" id="IPR011549">
    <property type="entry name" value="RibD_C"/>
</dbReference>
<gene>
    <name evidence="16" type="primary">ribD</name>
    <name evidence="16" type="ORF">VF724_13950</name>
</gene>
<dbReference type="SUPFAM" id="SSF53597">
    <property type="entry name" value="Dihydrofolate reductase-like"/>
    <property type="match status" value="1"/>
</dbReference>
<keyword evidence="9 14" id="KW-0521">NADP</keyword>
<dbReference type="NCBIfam" id="TIGR00326">
    <property type="entry name" value="eubact_ribD"/>
    <property type="match status" value="1"/>
</dbReference>
<dbReference type="Pfam" id="PF00383">
    <property type="entry name" value="dCMP_cyt_deam_1"/>
    <property type="match status" value="1"/>
</dbReference>
<dbReference type="InterPro" id="IPR016193">
    <property type="entry name" value="Cytidine_deaminase-like"/>
</dbReference>
<evidence type="ECO:0000313" key="16">
    <source>
        <dbReference type="EMBL" id="MEB3102768.1"/>
    </source>
</evidence>
<keyword evidence="8 14" id="KW-0862">Zinc</keyword>
<dbReference type="GO" id="GO:0008703">
    <property type="term" value="F:5-amino-6-(5-phosphoribosylamino)uracil reductase activity"/>
    <property type="evidence" value="ECO:0007669"/>
    <property type="project" value="UniProtKB-EC"/>
</dbReference>
<keyword evidence="17" id="KW-1185">Reference proteome</keyword>
<comment type="cofactor">
    <cofactor evidence="14">
        <name>Zn(2+)</name>
        <dbReference type="ChEBI" id="CHEBI:29105"/>
    </cofactor>
    <text evidence="14">Binds 1 zinc ion.</text>
</comment>
<dbReference type="PANTHER" id="PTHR38011">
    <property type="entry name" value="DIHYDROFOLATE REDUCTASE FAMILY PROTEIN (AFU_ORTHOLOGUE AFUA_8G06820)"/>
    <property type="match status" value="1"/>
</dbReference>
<dbReference type="RefSeq" id="WP_371754890.1">
    <property type="nucleotide sequence ID" value="NZ_JAYJLD010000022.1"/>
</dbReference>
<dbReference type="GO" id="GO:0008835">
    <property type="term" value="F:diaminohydroxyphosphoribosylaminopyrimidine deaminase activity"/>
    <property type="evidence" value="ECO:0007669"/>
    <property type="project" value="UniProtKB-EC"/>
</dbReference>
<evidence type="ECO:0000259" key="15">
    <source>
        <dbReference type="PROSITE" id="PS51747"/>
    </source>
</evidence>
<evidence type="ECO:0000256" key="12">
    <source>
        <dbReference type="ARBA" id="ARBA00049861"/>
    </source>
</evidence>
<comment type="catalytic activity">
    <reaction evidence="13 14">
        <text>2,5-diamino-6-hydroxy-4-(5-phosphoribosylamino)-pyrimidine + H2O + H(+) = 5-amino-6-(5-phospho-D-ribosylamino)uracil + NH4(+)</text>
        <dbReference type="Rhea" id="RHEA:21868"/>
        <dbReference type="ChEBI" id="CHEBI:15377"/>
        <dbReference type="ChEBI" id="CHEBI:15378"/>
        <dbReference type="ChEBI" id="CHEBI:28938"/>
        <dbReference type="ChEBI" id="CHEBI:58453"/>
        <dbReference type="ChEBI" id="CHEBI:58614"/>
        <dbReference type="EC" id="3.5.4.26"/>
    </reaction>
</comment>
<evidence type="ECO:0000256" key="8">
    <source>
        <dbReference type="ARBA" id="ARBA00022833"/>
    </source>
</evidence>
<evidence type="ECO:0000256" key="3">
    <source>
        <dbReference type="ARBA" id="ARBA00004910"/>
    </source>
</evidence>
<dbReference type="Gene3D" id="3.40.140.10">
    <property type="entry name" value="Cytidine Deaminase, domain 2"/>
    <property type="match status" value="1"/>
</dbReference>
<dbReference type="NCBIfam" id="TIGR00227">
    <property type="entry name" value="ribD_Cterm"/>
    <property type="match status" value="1"/>
</dbReference>